<dbReference type="SUPFAM" id="SSF56601">
    <property type="entry name" value="beta-lactamase/transpeptidase-like"/>
    <property type="match status" value="1"/>
</dbReference>
<feature type="chain" id="PRO_5026060228" evidence="1">
    <location>
        <begin position="26"/>
        <end position="409"/>
    </location>
</feature>
<dbReference type="InterPro" id="IPR012338">
    <property type="entry name" value="Beta-lactam/transpept-like"/>
</dbReference>
<feature type="domain" description="Beta-lactamase-related" evidence="2">
    <location>
        <begin position="110"/>
        <end position="390"/>
    </location>
</feature>
<name>A0A6I6SLK2_9GAMM</name>
<keyword evidence="4" id="KW-1185">Reference proteome</keyword>
<reference evidence="3 4" key="1">
    <citation type="submission" date="2019-01" db="EMBL/GenBank/DDBJ databases">
        <title>Complete genome of a denitifying bacterium Halomons sp. BC-M4-5.</title>
        <authorList>
            <person name="Wang L."/>
            <person name="Shao Z."/>
        </authorList>
    </citation>
    <scope>NUCLEOTIDE SEQUENCE [LARGE SCALE GENOMIC DNA]</scope>
    <source>
        <strain evidence="3 4">BC-M4-5</strain>
    </source>
</reference>
<keyword evidence="3" id="KW-0378">Hydrolase</keyword>
<accession>A0A6I6SLK2</accession>
<dbReference type="InterPro" id="IPR050789">
    <property type="entry name" value="Diverse_Enzym_Activities"/>
</dbReference>
<sequence length="409" mass="45326">MHSAYKNNVIALAALAALYSTVALASPSQAPDSEWTTKTLVNSRANMFHPALNHLTFQSLDKMFSTRAVEAPPAPWGLEERPMEIDGTFTLEGEQVSLEAFLEGTRTNGLLVLKDGKIAYERYRNGLDEATPHAVFSVSKSILATLIGFAVEDGSIASLDDKVADYVPALAGSGYEDVSIVDVLRMRSGVAWEEIYEFGGSTQLTEVHDNALVAYRYRWCDYAASSSERQYEPGERFNYSTLDTSVLGCVLEGAVNTTVANYMTEKLWQPAGMEFDAYWIMDGPEPVGNEFYGAGFNATLRDLGRFGLMMLDMGEANGVQVLSRDWVESATVSDPGYERISEDAPIGYQYQWWTFPDRDAYSAIGIYNQFVYIDPQSQTVIVKLSHTPDAEGWEDDTLAFLEKISHLTP</sequence>
<organism evidence="3 4">
    <name type="scientific">Billgrantia tianxiuensis</name>
    <dbReference type="NCBI Taxonomy" id="2497861"/>
    <lineage>
        <taxon>Bacteria</taxon>
        <taxon>Pseudomonadati</taxon>
        <taxon>Pseudomonadota</taxon>
        <taxon>Gammaproteobacteria</taxon>
        <taxon>Oceanospirillales</taxon>
        <taxon>Halomonadaceae</taxon>
        <taxon>Billgrantia</taxon>
    </lineage>
</organism>
<dbReference type="Pfam" id="PF00144">
    <property type="entry name" value="Beta-lactamase"/>
    <property type="match status" value="1"/>
</dbReference>
<keyword evidence="1" id="KW-0732">Signal</keyword>
<dbReference type="AlphaFoldDB" id="A0A6I6SLK2"/>
<dbReference type="PANTHER" id="PTHR43283">
    <property type="entry name" value="BETA-LACTAMASE-RELATED"/>
    <property type="match status" value="1"/>
</dbReference>
<dbReference type="PANTHER" id="PTHR43283:SF14">
    <property type="entry name" value="BLL8153 PROTEIN"/>
    <property type="match status" value="1"/>
</dbReference>
<dbReference type="RefSeq" id="WP_159555040.1">
    <property type="nucleotide sequence ID" value="NZ_CP035042.1"/>
</dbReference>
<evidence type="ECO:0000259" key="2">
    <source>
        <dbReference type="Pfam" id="PF00144"/>
    </source>
</evidence>
<dbReference type="InterPro" id="IPR001466">
    <property type="entry name" value="Beta-lactam-related"/>
</dbReference>
<proteinExistence type="predicted"/>
<feature type="signal peptide" evidence="1">
    <location>
        <begin position="1"/>
        <end position="25"/>
    </location>
</feature>
<dbReference type="GO" id="GO:0016787">
    <property type="term" value="F:hydrolase activity"/>
    <property type="evidence" value="ECO:0007669"/>
    <property type="project" value="UniProtKB-KW"/>
</dbReference>
<gene>
    <name evidence="3" type="ORF">EKK97_21355</name>
</gene>
<evidence type="ECO:0000256" key="1">
    <source>
        <dbReference type="SAM" id="SignalP"/>
    </source>
</evidence>
<dbReference type="OrthoDB" id="9814204at2"/>
<dbReference type="KEGG" id="htx:EKK97_21355"/>
<protein>
    <submittedName>
        <fullName evidence="3">Class C beta-lactamase-related serine hydrolase</fullName>
    </submittedName>
</protein>
<evidence type="ECO:0000313" key="4">
    <source>
        <dbReference type="Proteomes" id="UP000464013"/>
    </source>
</evidence>
<dbReference type="Proteomes" id="UP000464013">
    <property type="component" value="Chromosome"/>
</dbReference>
<dbReference type="Gene3D" id="3.40.710.10">
    <property type="entry name" value="DD-peptidase/beta-lactamase superfamily"/>
    <property type="match status" value="1"/>
</dbReference>
<evidence type="ECO:0000313" key="3">
    <source>
        <dbReference type="EMBL" id="QHC51638.1"/>
    </source>
</evidence>
<dbReference type="EMBL" id="CP035042">
    <property type="protein sequence ID" value="QHC51638.1"/>
    <property type="molecule type" value="Genomic_DNA"/>
</dbReference>